<dbReference type="SUPFAM" id="SSF63817">
    <property type="entry name" value="Sortase"/>
    <property type="match status" value="1"/>
</dbReference>
<dbReference type="Gene3D" id="2.40.260.10">
    <property type="entry name" value="Sortase"/>
    <property type="match status" value="1"/>
</dbReference>
<accession>A0A1I5XL95</accession>
<dbReference type="CDD" id="cd00004">
    <property type="entry name" value="Sortase"/>
    <property type="match status" value="1"/>
</dbReference>
<feature type="active site" description="Proton donor/acceptor" evidence="2">
    <location>
        <position position="117"/>
    </location>
</feature>
<keyword evidence="3" id="KW-1133">Transmembrane helix</keyword>
<feature type="transmembrane region" description="Helical" evidence="3">
    <location>
        <begin position="6"/>
        <end position="25"/>
    </location>
</feature>
<dbReference type="NCBIfam" id="TIGR01076">
    <property type="entry name" value="sortase_fam"/>
    <property type="match status" value="1"/>
</dbReference>
<keyword evidence="1" id="KW-0378">Hydrolase</keyword>
<dbReference type="InterPro" id="IPR005754">
    <property type="entry name" value="Sortase"/>
</dbReference>
<evidence type="ECO:0000313" key="4">
    <source>
        <dbReference type="EMBL" id="SFQ32741.1"/>
    </source>
</evidence>
<dbReference type="OrthoDB" id="2328774at2"/>
<proteinExistence type="predicted"/>
<gene>
    <name evidence="4" type="ORF">SAMN04487928_13419</name>
</gene>
<reference evidence="5" key="1">
    <citation type="submission" date="2016-10" db="EMBL/GenBank/DDBJ databases">
        <authorList>
            <person name="Varghese N."/>
            <person name="Submissions S."/>
        </authorList>
    </citation>
    <scope>NUCLEOTIDE SEQUENCE [LARGE SCALE GENOMIC DNA]</scope>
    <source>
        <strain evidence="5">P18</strain>
    </source>
</reference>
<dbReference type="InterPro" id="IPR023365">
    <property type="entry name" value="Sortase_dom-sf"/>
</dbReference>
<feature type="active site" description="Acyl-thioester intermediate" evidence="2">
    <location>
        <position position="175"/>
    </location>
</feature>
<evidence type="ECO:0000256" key="2">
    <source>
        <dbReference type="PIRSR" id="PIRSR605754-1"/>
    </source>
</evidence>
<evidence type="ECO:0000256" key="1">
    <source>
        <dbReference type="ARBA" id="ARBA00022801"/>
    </source>
</evidence>
<dbReference type="RefSeq" id="WP_074891272.1">
    <property type="nucleotide sequence ID" value="NZ_FOXO01000034.1"/>
</dbReference>
<dbReference type="AlphaFoldDB" id="A0A1I5XL95"/>
<evidence type="ECO:0000256" key="3">
    <source>
        <dbReference type="SAM" id="Phobius"/>
    </source>
</evidence>
<dbReference type="EMBL" id="FOXO01000034">
    <property type="protein sequence ID" value="SFQ32741.1"/>
    <property type="molecule type" value="Genomic_DNA"/>
</dbReference>
<keyword evidence="5" id="KW-1185">Reference proteome</keyword>
<dbReference type="Pfam" id="PF04203">
    <property type="entry name" value="Sortase"/>
    <property type="match status" value="1"/>
</dbReference>
<sequence length="214" mass="23425">MHKNHAGYTYILIGSALIFIAVFLLKHNLDESSKAGIASDEMLEGVIEQMPGVVLDNLSGEMPVVDVDGHSFVGTLEIPSLELLLPVQSSWSQEDAKYAVCRYEGSMYDDDLIIAGHNYTEHFGNLSSLTSGDMVIVTDMNGLSKYYEVTNMETLGAYDVEKMEAGDWDLTLFTCTLGGANRVTIRCESVGKYSETGAVPDVLDAAKKSKHIRK</sequence>
<protein>
    <submittedName>
        <fullName evidence="4">Sortase A</fullName>
    </submittedName>
</protein>
<keyword evidence="3" id="KW-0812">Transmembrane</keyword>
<dbReference type="GO" id="GO:0016787">
    <property type="term" value="F:hydrolase activity"/>
    <property type="evidence" value="ECO:0007669"/>
    <property type="project" value="UniProtKB-KW"/>
</dbReference>
<dbReference type="Proteomes" id="UP000182624">
    <property type="component" value="Unassembled WGS sequence"/>
</dbReference>
<name>A0A1I5XL95_9FIRM</name>
<evidence type="ECO:0000313" key="5">
    <source>
        <dbReference type="Proteomes" id="UP000182624"/>
    </source>
</evidence>
<organism evidence="4 5">
    <name type="scientific">Butyrivibrio proteoclasticus</name>
    <dbReference type="NCBI Taxonomy" id="43305"/>
    <lineage>
        <taxon>Bacteria</taxon>
        <taxon>Bacillati</taxon>
        <taxon>Bacillota</taxon>
        <taxon>Clostridia</taxon>
        <taxon>Lachnospirales</taxon>
        <taxon>Lachnospiraceae</taxon>
        <taxon>Butyrivibrio</taxon>
    </lineage>
</organism>
<keyword evidence="3" id="KW-0472">Membrane</keyword>